<protein>
    <recommendedName>
        <fullName evidence="2">C2 NT-type domain-containing protein</fullName>
    </recommendedName>
</protein>
<name>A0A3S4ZUM0_9PLAT</name>
<accession>A0A3S4ZUM0</accession>
<reference evidence="3" key="1">
    <citation type="submission" date="2018-11" db="EMBL/GenBank/DDBJ databases">
        <authorList>
            <consortium name="Pathogen Informatics"/>
        </authorList>
    </citation>
    <scope>NUCLEOTIDE SEQUENCE</scope>
</reference>
<dbReference type="PANTHER" id="PTHR21456:SF1">
    <property type="entry name" value="C2 NT-TYPE DOMAIN-CONTAINING PROTEIN"/>
    <property type="match status" value="1"/>
</dbReference>
<dbReference type="InterPro" id="IPR019448">
    <property type="entry name" value="NT-C2"/>
</dbReference>
<dbReference type="Pfam" id="PF10358">
    <property type="entry name" value="NT-C2"/>
    <property type="match status" value="1"/>
</dbReference>
<evidence type="ECO:0000313" key="3">
    <source>
        <dbReference type="EMBL" id="VEL07593.1"/>
    </source>
</evidence>
<dbReference type="Proteomes" id="UP000784294">
    <property type="component" value="Unassembled WGS sequence"/>
</dbReference>
<gene>
    <name evidence="3" type="ORF">PXEA_LOCUS1033</name>
</gene>
<dbReference type="AlphaFoldDB" id="A0A3S4ZUM0"/>
<keyword evidence="4" id="KW-1185">Reference proteome</keyword>
<comment type="similarity">
    <text evidence="1">Belongs to the EEIG family.</text>
</comment>
<dbReference type="PROSITE" id="PS51840">
    <property type="entry name" value="C2_NT"/>
    <property type="match status" value="1"/>
</dbReference>
<evidence type="ECO:0000259" key="2">
    <source>
        <dbReference type="PROSITE" id="PS51840"/>
    </source>
</evidence>
<evidence type="ECO:0000313" key="4">
    <source>
        <dbReference type="Proteomes" id="UP000784294"/>
    </source>
</evidence>
<comment type="caution">
    <text evidence="3">The sequence shown here is derived from an EMBL/GenBank/DDBJ whole genome shotgun (WGS) entry which is preliminary data.</text>
</comment>
<evidence type="ECO:0000256" key="1">
    <source>
        <dbReference type="ARBA" id="ARBA00034780"/>
    </source>
</evidence>
<dbReference type="PANTHER" id="PTHR21456">
    <property type="entry name" value="FAMILY WITH SEQUENCE SIMILARITY 102"/>
    <property type="match status" value="1"/>
</dbReference>
<sequence>MACVPIVSRRSRYHFEVLVCLHRLTSVPYVNAVIFAKIRLLNTRHSRQFSSRYNFLKLTFDRVEAKDHIVLWNSEHRFFCKFRLDNETSVLEPNDLKISIRMETEGGKSFHKVGFVRVNLACFAAAGDSPRRRRYILEGYDEKRKRQDNSLLLVSFLVKQTFGDTCFRV</sequence>
<organism evidence="3 4">
    <name type="scientific">Protopolystoma xenopodis</name>
    <dbReference type="NCBI Taxonomy" id="117903"/>
    <lineage>
        <taxon>Eukaryota</taxon>
        <taxon>Metazoa</taxon>
        <taxon>Spiralia</taxon>
        <taxon>Lophotrochozoa</taxon>
        <taxon>Platyhelminthes</taxon>
        <taxon>Monogenea</taxon>
        <taxon>Polyopisthocotylea</taxon>
        <taxon>Polystomatidea</taxon>
        <taxon>Polystomatidae</taxon>
        <taxon>Protopolystoma</taxon>
    </lineage>
</organism>
<dbReference type="EMBL" id="CAAALY010002053">
    <property type="protein sequence ID" value="VEL07593.1"/>
    <property type="molecule type" value="Genomic_DNA"/>
</dbReference>
<dbReference type="OrthoDB" id="3365224at2759"/>
<proteinExistence type="inferred from homology"/>
<feature type="domain" description="C2 NT-type" evidence="2">
    <location>
        <begin position="5"/>
        <end position="160"/>
    </location>
</feature>
<dbReference type="InterPro" id="IPR039931">
    <property type="entry name" value="EEIG1/2-like"/>
</dbReference>